<accession>A0A1R3GFX5</accession>
<dbReference type="Proteomes" id="UP000188268">
    <property type="component" value="Unassembled WGS sequence"/>
</dbReference>
<reference evidence="1 2" key="1">
    <citation type="submission" date="2013-09" db="EMBL/GenBank/DDBJ databases">
        <title>Corchorus capsularis genome sequencing.</title>
        <authorList>
            <person name="Alam M."/>
            <person name="Haque M.S."/>
            <person name="Islam M.S."/>
            <person name="Emdad E.M."/>
            <person name="Islam M.M."/>
            <person name="Ahmed B."/>
            <person name="Halim A."/>
            <person name="Hossen Q.M.M."/>
            <person name="Hossain M.Z."/>
            <person name="Ahmed R."/>
            <person name="Khan M.M."/>
            <person name="Islam R."/>
            <person name="Rashid M.M."/>
            <person name="Khan S.A."/>
            <person name="Rahman M.S."/>
            <person name="Alam M."/>
        </authorList>
    </citation>
    <scope>NUCLEOTIDE SEQUENCE [LARGE SCALE GENOMIC DNA]</scope>
    <source>
        <strain evidence="2">cv. CVL-1</strain>
        <tissue evidence="1">Whole seedling</tissue>
    </source>
</reference>
<gene>
    <name evidence="1" type="ORF">CCACVL1_26111</name>
</gene>
<dbReference type="EMBL" id="AWWV01014437">
    <property type="protein sequence ID" value="OMO56966.1"/>
    <property type="molecule type" value="Genomic_DNA"/>
</dbReference>
<keyword evidence="2" id="KW-1185">Reference proteome</keyword>
<evidence type="ECO:0000313" key="2">
    <source>
        <dbReference type="Proteomes" id="UP000188268"/>
    </source>
</evidence>
<dbReference type="Gramene" id="OMO56966">
    <property type="protein sequence ID" value="OMO56966"/>
    <property type="gene ID" value="CCACVL1_26111"/>
</dbReference>
<dbReference type="AlphaFoldDB" id="A0A1R3GFX5"/>
<organism evidence="1 2">
    <name type="scientific">Corchorus capsularis</name>
    <name type="common">Jute</name>
    <dbReference type="NCBI Taxonomy" id="210143"/>
    <lineage>
        <taxon>Eukaryota</taxon>
        <taxon>Viridiplantae</taxon>
        <taxon>Streptophyta</taxon>
        <taxon>Embryophyta</taxon>
        <taxon>Tracheophyta</taxon>
        <taxon>Spermatophyta</taxon>
        <taxon>Magnoliopsida</taxon>
        <taxon>eudicotyledons</taxon>
        <taxon>Gunneridae</taxon>
        <taxon>Pentapetalae</taxon>
        <taxon>rosids</taxon>
        <taxon>malvids</taxon>
        <taxon>Malvales</taxon>
        <taxon>Malvaceae</taxon>
        <taxon>Grewioideae</taxon>
        <taxon>Apeibeae</taxon>
        <taxon>Corchorus</taxon>
    </lineage>
</organism>
<name>A0A1R3GFX5_COCAP</name>
<comment type="caution">
    <text evidence="1">The sequence shown here is derived from an EMBL/GenBank/DDBJ whole genome shotgun (WGS) entry which is preliminary data.</text>
</comment>
<dbReference type="STRING" id="210143.A0A1R3GFX5"/>
<sequence>MEENRTKKKCKAFVGRAKQRYSKNREEKLSPTLHLAAAAEAGALVS</sequence>
<dbReference type="OrthoDB" id="269120at2759"/>
<evidence type="ECO:0000313" key="1">
    <source>
        <dbReference type="EMBL" id="OMO56966.1"/>
    </source>
</evidence>
<proteinExistence type="predicted"/>
<protein>
    <submittedName>
        <fullName evidence="1">Putative folate carrier protein</fullName>
    </submittedName>
</protein>